<dbReference type="Proteomes" id="UP001479436">
    <property type="component" value="Unassembled WGS sequence"/>
</dbReference>
<dbReference type="InterPro" id="IPR022673">
    <property type="entry name" value="Hexokinase_C"/>
</dbReference>
<evidence type="ECO:0000256" key="5">
    <source>
        <dbReference type="ARBA" id="ARBA00022741"/>
    </source>
</evidence>
<evidence type="ECO:0000256" key="1">
    <source>
        <dbReference type="ARBA" id="ARBA00004888"/>
    </source>
</evidence>
<comment type="caution">
    <text evidence="14">The sequence shown here is derived from an EMBL/GenBank/DDBJ whole genome shotgun (WGS) entry which is preliminary data.</text>
</comment>
<feature type="domain" description="Hexokinase N-terminal" evidence="12">
    <location>
        <begin position="26"/>
        <end position="213"/>
    </location>
</feature>
<dbReference type="EC" id="2.7.1.-" evidence="11"/>
<dbReference type="Pfam" id="PF00349">
    <property type="entry name" value="Hexokinase_1"/>
    <property type="match status" value="1"/>
</dbReference>
<organism evidence="14 15">
    <name type="scientific">Basidiobolus ranarum</name>
    <dbReference type="NCBI Taxonomy" id="34480"/>
    <lineage>
        <taxon>Eukaryota</taxon>
        <taxon>Fungi</taxon>
        <taxon>Fungi incertae sedis</taxon>
        <taxon>Zoopagomycota</taxon>
        <taxon>Entomophthoromycotina</taxon>
        <taxon>Basidiobolomycetes</taxon>
        <taxon>Basidiobolales</taxon>
        <taxon>Basidiobolaceae</taxon>
        <taxon>Basidiobolus</taxon>
    </lineage>
</organism>
<keyword evidence="8 11" id="KW-0324">Glycolysis</keyword>
<dbReference type="InterPro" id="IPR001312">
    <property type="entry name" value="Hexokinase"/>
</dbReference>
<dbReference type="Gene3D" id="3.30.420.40">
    <property type="match status" value="1"/>
</dbReference>
<gene>
    <name evidence="14" type="ORF">K7432_007784</name>
</gene>
<protein>
    <recommendedName>
        <fullName evidence="11">Phosphotransferase</fullName>
        <ecNumber evidence="11">2.7.1.-</ecNumber>
    </recommendedName>
</protein>
<comment type="similarity">
    <text evidence="3 11">Belongs to the hexokinase family.</text>
</comment>
<evidence type="ECO:0000313" key="15">
    <source>
        <dbReference type="Proteomes" id="UP001479436"/>
    </source>
</evidence>
<keyword evidence="7 11" id="KW-0067">ATP-binding</keyword>
<dbReference type="InterPro" id="IPR043129">
    <property type="entry name" value="ATPase_NBD"/>
</dbReference>
<evidence type="ECO:0000259" key="12">
    <source>
        <dbReference type="Pfam" id="PF00349"/>
    </source>
</evidence>
<comment type="pathway">
    <text evidence="1">Carbohydrate degradation; glycolysis; D-glyceraldehyde 3-phosphate and glycerone phosphate from D-glucose: step 1/4.</text>
</comment>
<dbReference type="PANTHER" id="PTHR19443:SF16">
    <property type="entry name" value="HEXOKINASE TYPE 1-RELATED"/>
    <property type="match status" value="1"/>
</dbReference>
<dbReference type="InterPro" id="IPR022672">
    <property type="entry name" value="Hexokinase_N"/>
</dbReference>
<comment type="catalytic activity">
    <reaction evidence="10">
        <text>D-fructose + ATP = D-fructose 6-phosphate + ADP + H(+)</text>
        <dbReference type="Rhea" id="RHEA:16125"/>
        <dbReference type="ChEBI" id="CHEBI:15378"/>
        <dbReference type="ChEBI" id="CHEBI:30616"/>
        <dbReference type="ChEBI" id="CHEBI:37721"/>
        <dbReference type="ChEBI" id="CHEBI:61527"/>
        <dbReference type="ChEBI" id="CHEBI:456216"/>
        <dbReference type="EC" id="2.7.1.1"/>
    </reaction>
    <physiologicalReaction direction="left-to-right" evidence="10">
        <dbReference type="Rhea" id="RHEA:16126"/>
    </physiologicalReaction>
</comment>
<keyword evidence="4 11" id="KW-0808">Transferase</keyword>
<evidence type="ECO:0000256" key="2">
    <source>
        <dbReference type="ARBA" id="ARBA00005028"/>
    </source>
</evidence>
<dbReference type="PANTHER" id="PTHR19443">
    <property type="entry name" value="HEXOKINASE"/>
    <property type="match status" value="1"/>
</dbReference>
<evidence type="ECO:0000256" key="7">
    <source>
        <dbReference type="ARBA" id="ARBA00022840"/>
    </source>
</evidence>
<dbReference type="Pfam" id="PF03727">
    <property type="entry name" value="Hexokinase_2"/>
    <property type="match status" value="1"/>
</dbReference>
<reference evidence="14 15" key="1">
    <citation type="submission" date="2023-04" db="EMBL/GenBank/DDBJ databases">
        <title>Genome of Basidiobolus ranarum AG-B5.</title>
        <authorList>
            <person name="Stajich J.E."/>
            <person name="Carter-House D."/>
            <person name="Gryganskyi A."/>
        </authorList>
    </citation>
    <scope>NUCLEOTIDE SEQUENCE [LARGE SCALE GENOMIC DNA]</scope>
    <source>
        <strain evidence="14 15">AG-B5</strain>
    </source>
</reference>
<evidence type="ECO:0000259" key="13">
    <source>
        <dbReference type="Pfam" id="PF03727"/>
    </source>
</evidence>
<evidence type="ECO:0000256" key="10">
    <source>
        <dbReference type="ARBA" id="ARBA00047905"/>
    </source>
</evidence>
<evidence type="ECO:0000256" key="9">
    <source>
        <dbReference type="ARBA" id="ARBA00044613"/>
    </source>
</evidence>
<name>A0ABR2WSV2_9FUNG</name>
<evidence type="ECO:0000256" key="3">
    <source>
        <dbReference type="ARBA" id="ARBA00009225"/>
    </source>
</evidence>
<evidence type="ECO:0000256" key="8">
    <source>
        <dbReference type="ARBA" id="ARBA00023152"/>
    </source>
</evidence>
<evidence type="ECO:0000256" key="4">
    <source>
        <dbReference type="ARBA" id="ARBA00022679"/>
    </source>
</evidence>
<dbReference type="Gene3D" id="3.40.367.20">
    <property type="match status" value="1"/>
</dbReference>
<keyword evidence="15" id="KW-1185">Reference proteome</keyword>
<evidence type="ECO:0000256" key="6">
    <source>
        <dbReference type="ARBA" id="ARBA00022777"/>
    </source>
</evidence>
<proteinExistence type="inferred from homology"/>
<evidence type="ECO:0000256" key="11">
    <source>
        <dbReference type="RuleBase" id="RU362007"/>
    </source>
</evidence>
<accession>A0ABR2WSV2</accession>
<keyword evidence="5 11" id="KW-0547">Nucleotide-binding</keyword>
<feature type="domain" description="Hexokinase C-terminal" evidence="13">
    <location>
        <begin position="221"/>
        <end position="455"/>
    </location>
</feature>
<dbReference type="EMBL" id="JASJQH010000401">
    <property type="protein sequence ID" value="KAK9764583.1"/>
    <property type="molecule type" value="Genomic_DNA"/>
</dbReference>
<evidence type="ECO:0000313" key="14">
    <source>
        <dbReference type="EMBL" id="KAK9764583.1"/>
    </source>
</evidence>
<comment type="pathway">
    <text evidence="2">Carbohydrate metabolism; hexose metabolism.</text>
</comment>
<dbReference type="PRINTS" id="PR00475">
    <property type="entry name" value="HEXOKINASE"/>
</dbReference>
<sequence length="462" mass="50669">MSTSIDLNISVPTPNTETEVKTGISENDFYLSPEDRVSVKCHFVREVTNGLSKAGSSLAMLPGYVSSLPTGEEKGKFLLVMIDEATLGVGAVTFLGGRKYELSLQKYVVDAHARENAKKLFSFVANCLGSLLEELNIPLDSNLPLTISLAFPLSHQGVGKGQILSFCKGFRVPGLLSHDVAELLTEALKRKSIVVDILTIQNDTVTSLLAHAYSVCSQTIIGCFIDSGTNIAYLDSLEQLPKCKSLLGVDKMIYNTECGGFDVQGAQVKRSKFDDKIDEESSIPGLQRFEKMTSGMYIGEIVRLAMEKMVLKGALFGGKLPNDLSTPYLFDFEQMIVIESDKTPDLLTVKRLLKHTLNISTSISDREIVKCLCQLVCTRAANLVAACLSGLIERHLQSEPDKVVTVSLDGRVLHQYHQYRHRLCSTIGHLLGENKDKVRFGLVENLSVGAAVGAMLQFKLRE</sequence>
<dbReference type="SUPFAM" id="SSF53067">
    <property type="entry name" value="Actin-like ATPase domain"/>
    <property type="match status" value="2"/>
</dbReference>
<keyword evidence="6 11" id="KW-0418">Kinase</keyword>
<comment type="catalytic activity">
    <reaction evidence="9">
        <text>a D-hexose + ATP = a D-hexose 6-phosphate + ADP + H(+)</text>
        <dbReference type="Rhea" id="RHEA:22740"/>
        <dbReference type="ChEBI" id="CHEBI:4194"/>
        <dbReference type="ChEBI" id="CHEBI:15378"/>
        <dbReference type="ChEBI" id="CHEBI:30616"/>
        <dbReference type="ChEBI" id="CHEBI:229467"/>
        <dbReference type="ChEBI" id="CHEBI:456216"/>
        <dbReference type="EC" id="2.7.1.1"/>
    </reaction>
    <physiologicalReaction direction="left-to-right" evidence="9">
        <dbReference type="Rhea" id="RHEA:22741"/>
    </physiologicalReaction>
</comment>
<dbReference type="PROSITE" id="PS51748">
    <property type="entry name" value="HEXOKINASE_2"/>
    <property type="match status" value="1"/>
</dbReference>